<dbReference type="Gene3D" id="3.40.190.10">
    <property type="entry name" value="Periplasmic binding protein-like II"/>
    <property type="match status" value="1"/>
</dbReference>
<sequence>MRAQAEISRKKLKAKAADGGPFTSFKCLVAHVWKVARRPRALRADKEPVGFTSLCLFQSQQERVLTHVGRFLTIAWLFVMLIINSSYTASLSSFLSAQKRSREDDLLPFFGGFGFAFQKGDSRIDQFSKAILEMAEDGTLQTLQNAWNIGDKKGRCSVNSEPARLGLESFGGLFSIFAGVYGACLLWRLFTKAIKSSTCLNRVRLKMIGALDIAFKSVCNCR</sequence>
<evidence type="ECO:0000256" key="1">
    <source>
        <dbReference type="ARBA" id="ARBA00004141"/>
    </source>
</evidence>
<dbReference type="Pfam" id="PF00060">
    <property type="entry name" value="Lig_chan"/>
    <property type="match status" value="1"/>
</dbReference>
<dbReference type="EMBL" id="JABFUD020000012">
    <property type="protein sequence ID" value="KAI5072624.1"/>
    <property type="molecule type" value="Genomic_DNA"/>
</dbReference>
<keyword evidence="6 11" id="KW-0472">Membrane</keyword>
<keyword evidence="8" id="KW-0325">Glycoprotein</keyword>
<keyword evidence="2" id="KW-0813">Transport</keyword>
<dbReference type="InterPro" id="IPR001320">
    <property type="entry name" value="Iontro_rcpt_C"/>
</dbReference>
<keyword evidence="3 11" id="KW-0812">Transmembrane</keyword>
<keyword evidence="9" id="KW-1071">Ligand-gated ion channel</keyword>
<keyword evidence="5" id="KW-0406">Ion transport</keyword>
<evidence type="ECO:0000256" key="5">
    <source>
        <dbReference type="ARBA" id="ARBA00023065"/>
    </source>
</evidence>
<protein>
    <recommendedName>
        <fullName evidence="12">Ionotropic glutamate receptor C-terminal domain-containing protein</fullName>
    </recommendedName>
</protein>
<reference evidence="13" key="1">
    <citation type="submission" date="2021-01" db="EMBL/GenBank/DDBJ databases">
        <title>Adiantum capillus-veneris genome.</title>
        <authorList>
            <person name="Fang Y."/>
            <person name="Liao Q."/>
        </authorList>
    </citation>
    <scope>NUCLEOTIDE SEQUENCE</scope>
    <source>
        <strain evidence="13">H3</strain>
        <tissue evidence="13">Leaf</tissue>
    </source>
</reference>
<keyword evidence="14" id="KW-1185">Reference proteome</keyword>
<evidence type="ECO:0000259" key="12">
    <source>
        <dbReference type="Pfam" id="PF00060"/>
    </source>
</evidence>
<evidence type="ECO:0000256" key="3">
    <source>
        <dbReference type="ARBA" id="ARBA00022692"/>
    </source>
</evidence>
<evidence type="ECO:0000256" key="9">
    <source>
        <dbReference type="ARBA" id="ARBA00023286"/>
    </source>
</evidence>
<dbReference type="Gene3D" id="1.10.287.70">
    <property type="match status" value="1"/>
</dbReference>
<keyword evidence="7" id="KW-0675">Receptor</keyword>
<name>A0A9D4ZEP1_ADICA</name>
<dbReference type="OrthoDB" id="5984008at2759"/>
<evidence type="ECO:0000256" key="6">
    <source>
        <dbReference type="ARBA" id="ARBA00023136"/>
    </source>
</evidence>
<feature type="transmembrane region" description="Helical" evidence="11">
    <location>
        <begin position="170"/>
        <end position="190"/>
    </location>
</feature>
<proteinExistence type="predicted"/>
<dbReference type="AlphaFoldDB" id="A0A9D4ZEP1"/>
<feature type="transmembrane region" description="Helical" evidence="11">
    <location>
        <begin position="68"/>
        <end position="87"/>
    </location>
</feature>
<evidence type="ECO:0000313" key="13">
    <source>
        <dbReference type="EMBL" id="KAI5072624.1"/>
    </source>
</evidence>
<dbReference type="SUPFAM" id="SSF53850">
    <property type="entry name" value="Periplasmic binding protein-like II"/>
    <property type="match status" value="1"/>
</dbReference>
<comment type="caution">
    <text evidence="13">The sequence shown here is derived from an EMBL/GenBank/DDBJ whole genome shotgun (WGS) entry which is preliminary data.</text>
</comment>
<keyword evidence="4 11" id="KW-1133">Transmembrane helix</keyword>
<evidence type="ECO:0000256" key="10">
    <source>
        <dbReference type="ARBA" id="ARBA00023303"/>
    </source>
</evidence>
<dbReference type="PANTHER" id="PTHR18966">
    <property type="entry name" value="IONOTROPIC GLUTAMATE RECEPTOR"/>
    <property type="match status" value="1"/>
</dbReference>
<dbReference type="InterPro" id="IPR015683">
    <property type="entry name" value="Ionotropic_Glu_rcpt"/>
</dbReference>
<evidence type="ECO:0000256" key="2">
    <source>
        <dbReference type="ARBA" id="ARBA00022448"/>
    </source>
</evidence>
<evidence type="ECO:0000256" key="7">
    <source>
        <dbReference type="ARBA" id="ARBA00023170"/>
    </source>
</evidence>
<keyword evidence="10" id="KW-0407">Ion channel</keyword>
<dbReference type="Proteomes" id="UP000886520">
    <property type="component" value="Chromosome 12"/>
</dbReference>
<dbReference type="GO" id="GO:0016020">
    <property type="term" value="C:membrane"/>
    <property type="evidence" value="ECO:0007669"/>
    <property type="project" value="UniProtKB-SubCell"/>
</dbReference>
<evidence type="ECO:0000256" key="11">
    <source>
        <dbReference type="SAM" id="Phobius"/>
    </source>
</evidence>
<gene>
    <name evidence="13" type="ORF">GOP47_0012730</name>
</gene>
<accession>A0A9D4ZEP1</accession>
<comment type="subcellular location">
    <subcellularLocation>
        <location evidence="1">Membrane</location>
        <topology evidence="1">Multi-pass membrane protein</topology>
    </subcellularLocation>
</comment>
<evidence type="ECO:0000313" key="14">
    <source>
        <dbReference type="Proteomes" id="UP000886520"/>
    </source>
</evidence>
<organism evidence="13 14">
    <name type="scientific">Adiantum capillus-veneris</name>
    <name type="common">Maidenhair fern</name>
    <dbReference type="NCBI Taxonomy" id="13818"/>
    <lineage>
        <taxon>Eukaryota</taxon>
        <taxon>Viridiplantae</taxon>
        <taxon>Streptophyta</taxon>
        <taxon>Embryophyta</taxon>
        <taxon>Tracheophyta</taxon>
        <taxon>Polypodiopsida</taxon>
        <taxon>Polypodiidae</taxon>
        <taxon>Polypodiales</taxon>
        <taxon>Pteridineae</taxon>
        <taxon>Pteridaceae</taxon>
        <taxon>Vittarioideae</taxon>
        <taxon>Adiantum</taxon>
    </lineage>
</organism>
<evidence type="ECO:0000256" key="4">
    <source>
        <dbReference type="ARBA" id="ARBA00022989"/>
    </source>
</evidence>
<dbReference type="GO" id="GO:0015276">
    <property type="term" value="F:ligand-gated monoatomic ion channel activity"/>
    <property type="evidence" value="ECO:0007669"/>
    <property type="project" value="InterPro"/>
</dbReference>
<evidence type="ECO:0000256" key="8">
    <source>
        <dbReference type="ARBA" id="ARBA00023180"/>
    </source>
</evidence>
<feature type="domain" description="Ionotropic glutamate receptor C-terminal" evidence="12">
    <location>
        <begin position="53"/>
        <end position="179"/>
    </location>
</feature>